<dbReference type="InterPro" id="IPR032675">
    <property type="entry name" value="LRR_dom_sf"/>
</dbReference>
<reference evidence="4 5" key="2">
    <citation type="submission" date="2018-11" db="EMBL/GenBank/DDBJ databases">
        <authorList>
            <consortium name="Pathogen Informatics"/>
        </authorList>
    </citation>
    <scope>NUCLEOTIDE SEQUENCE [LARGE SCALE GENOMIC DNA]</scope>
</reference>
<keyword evidence="3" id="KW-0472">Membrane</keyword>
<accession>A0A0N5CLF6</accession>
<dbReference type="Pfam" id="PF13855">
    <property type="entry name" value="LRR_8"/>
    <property type="match status" value="3"/>
</dbReference>
<keyword evidence="1" id="KW-0433">Leucine-rich repeat</keyword>
<evidence type="ECO:0000313" key="5">
    <source>
        <dbReference type="Proteomes" id="UP000276776"/>
    </source>
</evidence>
<keyword evidence="3" id="KW-0812">Transmembrane</keyword>
<dbReference type="STRING" id="103827.A0A0N5CLF6"/>
<organism evidence="6">
    <name type="scientific">Thelazia callipaeda</name>
    <name type="common">Oriental eyeworm</name>
    <name type="synonym">Parasitic nematode</name>
    <dbReference type="NCBI Taxonomy" id="103827"/>
    <lineage>
        <taxon>Eukaryota</taxon>
        <taxon>Metazoa</taxon>
        <taxon>Ecdysozoa</taxon>
        <taxon>Nematoda</taxon>
        <taxon>Chromadorea</taxon>
        <taxon>Rhabditida</taxon>
        <taxon>Spirurina</taxon>
        <taxon>Spiruromorpha</taxon>
        <taxon>Thelazioidea</taxon>
        <taxon>Thelaziidae</taxon>
        <taxon>Thelazia</taxon>
    </lineage>
</organism>
<dbReference type="PANTHER" id="PTHR24366:SF96">
    <property type="entry name" value="LEUCINE RICH REPEAT CONTAINING 53"/>
    <property type="match status" value="1"/>
</dbReference>
<sequence>MNQLRSNRCPSVHLIIIIIIIVISSCIVAGFSPKLRVVAAEKNKHIAKSQNWPNVNDQESEARRSRRHGFDYLQIKNSSCPNYCECEYIINNNSPDNIPEFSVFCHEGGLEQITFSKLLKQIPREVSILDVTAPEDKPNHLLWDDNLNQLRQLRILRLVNCAIPAISRALKLRTLEVLDLRNNNIQHLSVSIFSGIPSIRELNLAENLLSILPTGAFTYLKNLHTLSLAHNNISKVPVNLLRDLNNLRSLHLDGNQISVQEFNKLFADIPNLKQLELNDCGLSIDLIDDLALDKFTSLHQLGLAGNMLGKVPERVLRNRLTSLMTLDLSRNGLVEIRPEVFAKSNISRLILAGNRLGANRNALSENSLKTNTKLLELDLSRNNFAHFHSGYLGIVRETVEVLHLNGNHIASIEQQLIANMTKLNILHLGYNFIEYLPEKLPDEFAQLTFLNLSGNQLSSLPEHSRTALPLLQKIDISDNRFVSFSITIIQQFFNSLEKVSQL</sequence>
<dbReference type="Proteomes" id="UP000276776">
    <property type="component" value="Unassembled WGS sequence"/>
</dbReference>
<evidence type="ECO:0000256" key="2">
    <source>
        <dbReference type="ARBA" id="ARBA00022737"/>
    </source>
</evidence>
<evidence type="ECO:0000256" key="3">
    <source>
        <dbReference type="SAM" id="Phobius"/>
    </source>
</evidence>
<dbReference type="SUPFAM" id="SSF52058">
    <property type="entry name" value="L domain-like"/>
    <property type="match status" value="1"/>
</dbReference>
<dbReference type="SMART" id="SM00369">
    <property type="entry name" value="LRR_TYP"/>
    <property type="match status" value="11"/>
</dbReference>
<dbReference type="OrthoDB" id="9229163at2759"/>
<evidence type="ECO:0000313" key="4">
    <source>
        <dbReference type="EMBL" id="VDM96121.1"/>
    </source>
</evidence>
<gene>
    <name evidence="4" type="ORF">TCLT_LOCUS941</name>
</gene>
<dbReference type="AlphaFoldDB" id="A0A0N5CLF6"/>
<dbReference type="InterPro" id="IPR001611">
    <property type="entry name" value="Leu-rich_rpt"/>
</dbReference>
<dbReference type="InterPro" id="IPR003591">
    <property type="entry name" value="Leu-rich_rpt_typical-subtyp"/>
</dbReference>
<dbReference type="PROSITE" id="PS51450">
    <property type="entry name" value="LRR"/>
    <property type="match status" value="3"/>
</dbReference>
<evidence type="ECO:0000313" key="6">
    <source>
        <dbReference type="WBParaSite" id="TCLT_0000094001-mRNA-1"/>
    </source>
</evidence>
<reference evidence="6" key="1">
    <citation type="submission" date="2017-02" db="UniProtKB">
        <authorList>
            <consortium name="WormBaseParasite"/>
        </authorList>
    </citation>
    <scope>IDENTIFICATION</scope>
</reference>
<feature type="transmembrane region" description="Helical" evidence="3">
    <location>
        <begin position="12"/>
        <end position="32"/>
    </location>
</feature>
<evidence type="ECO:0000256" key="1">
    <source>
        <dbReference type="ARBA" id="ARBA00022614"/>
    </source>
</evidence>
<dbReference type="EMBL" id="UYYF01000092">
    <property type="protein sequence ID" value="VDM96121.1"/>
    <property type="molecule type" value="Genomic_DNA"/>
</dbReference>
<keyword evidence="2" id="KW-0677">Repeat</keyword>
<dbReference type="Pfam" id="PF13516">
    <property type="entry name" value="LRR_6"/>
    <property type="match status" value="1"/>
</dbReference>
<dbReference type="PANTHER" id="PTHR24366">
    <property type="entry name" value="IG(IMMUNOGLOBULIN) AND LRR(LEUCINE RICH REPEAT) DOMAINS"/>
    <property type="match status" value="1"/>
</dbReference>
<keyword evidence="3" id="KW-1133">Transmembrane helix</keyword>
<dbReference type="PROSITE" id="PS51257">
    <property type="entry name" value="PROKAR_LIPOPROTEIN"/>
    <property type="match status" value="1"/>
</dbReference>
<dbReference type="WBParaSite" id="TCLT_0000094001-mRNA-1">
    <property type="protein sequence ID" value="TCLT_0000094001-mRNA-1"/>
    <property type="gene ID" value="TCLT_0000094001"/>
</dbReference>
<protein>
    <submittedName>
        <fullName evidence="6">LRRNT domain-containing protein</fullName>
    </submittedName>
</protein>
<dbReference type="SMART" id="SM00364">
    <property type="entry name" value="LRR_BAC"/>
    <property type="match status" value="5"/>
</dbReference>
<dbReference type="OMA" id="RDRYAMR"/>
<keyword evidence="5" id="KW-1185">Reference proteome</keyword>
<proteinExistence type="predicted"/>
<dbReference type="Gene3D" id="3.80.10.10">
    <property type="entry name" value="Ribonuclease Inhibitor"/>
    <property type="match status" value="3"/>
</dbReference>
<name>A0A0N5CLF6_THECL</name>